<evidence type="ECO:0000256" key="1">
    <source>
        <dbReference type="ARBA" id="ARBA00000085"/>
    </source>
</evidence>
<dbReference type="CDD" id="cd00082">
    <property type="entry name" value="HisKA"/>
    <property type="match status" value="1"/>
</dbReference>
<keyword evidence="10 12" id="KW-0472">Membrane</keyword>
<feature type="domain" description="Histidine kinase" evidence="13">
    <location>
        <begin position="214"/>
        <end position="532"/>
    </location>
</feature>
<dbReference type="CDD" id="cd00075">
    <property type="entry name" value="HATPase"/>
    <property type="match status" value="1"/>
</dbReference>
<protein>
    <recommendedName>
        <fullName evidence="3">histidine kinase</fullName>
        <ecNumber evidence="3">2.7.13.3</ecNumber>
    </recommendedName>
</protein>
<evidence type="ECO:0000256" key="5">
    <source>
        <dbReference type="ARBA" id="ARBA00022679"/>
    </source>
</evidence>
<dbReference type="EMBL" id="CP109441">
    <property type="protein sequence ID" value="WUV43076.1"/>
    <property type="molecule type" value="Genomic_DNA"/>
</dbReference>
<evidence type="ECO:0000256" key="11">
    <source>
        <dbReference type="SAM" id="MobiDB-lite"/>
    </source>
</evidence>
<evidence type="ECO:0000256" key="7">
    <source>
        <dbReference type="ARBA" id="ARBA00022777"/>
    </source>
</evidence>
<dbReference type="InterPro" id="IPR005467">
    <property type="entry name" value="His_kinase_dom"/>
</dbReference>
<dbReference type="SUPFAM" id="SSF47384">
    <property type="entry name" value="Homodimeric domain of signal transducing histidine kinase"/>
    <property type="match status" value="1"/>
</dbReference>
<accession>A0ABZ1YLE0</accession>
<comment type="catalytic activity">
    <reaction evidence="1">
        <text>ATP + protein L-histidine = ADP + protein N-phospho-L-histidine.</text>
        <dbReference type="EC" id="2.7.13.3"/>
    </reaction>
</comment>
<dbReference type="Gene3D" id="3.30.565.10">
    <property type="entry name" value="Histidine kinase-like ATPase, C-terminal domain"/>
    <property type="match status" value="2"/>
</dbReference>
<evidence type="ECO:0000256" key="10">
    <source>
        <dbReference type="ARBA" id="ARBA00023136"/>
    </source>
</evidence>
<evidence type="ECO:0000256" key="8">
    <source>
        <dbReference type="ARBA" id="ARBA00022989"/>
    </source>
</evidence>
<feature type="region of interest" description="Disordered" evidence="11">
    <location>
        <begin position="352"/>
        <end position="442"/>
    </location>
</feature>
<dbReference type="EC" id="2.7.13.3" evidence="3"/>
<dbReference type="PANTHER" id="PTHR45436">
    <property type="entry name" value="SENSOR HISTIDINE KINASE YKOH"/>
    <property type="match status" value="1"/>
</dbReference>
<dbReference type="SMART" id="SM00388">
    <property type="entry name" value="HisKA"/>
    <property type="match status" value="1"/>
</dbReference>
<evidence type="ECO:0000313" key="15">
    <source>
        <dbReference type="EMBL" id="WUV43076.1"/>
    </source>
</evidence>
<gene>
    <name evidence="15" type="ORF">OG563_28030</name>
</gene>
<keyword evidence="6 12" id="KW-0812">Transmembrane</keyword>
<dbReference type="Pfam" id="PF00512">
    <property type="entry name" value="HisKA"/>
    <property type="match status" value="1"/>
</dbReference>
<keyword evidence="4" id="KW-0597">Phosphoprotein</keyword>
<feature type="compositionally biased region" description="Polar residues" evidence="11">
    <location>
        <begin position="387"/>
        <end position="403"/>
    </location>
</feature>
<dbReference type="Gene3D" id="1.10.287.130">
    <property type="match status" value="1"/>
</dbReference>
<dbReference type="InterPro" id="IPR050428">
    <property type="entry name" value="TCS_sensor_his_kinase"/>
</dbReference>
<dbReference type="SUPFAM" id="SSF55874">
    <property type="entry name" value="ATPase domain of HSP90 chaperone/DNA topoisomerase II/histidine kinase"/>
    <property type="match status" value="2"/>
</dbReference>
<dbReference type="PROSITE" id="PS50109">
    <property type="entry name" value="HIS_KIN"/>
    <property type="match status" value="1"/>
</dbReference>
<keyword evidence="8 12" id="KW-1133">Transmembrane helix</keyword>
<dbReference type="InterPro" id="IPR003661">
    <property type="entry name" value="HisK_dim/P_dom"/>
</dbReference>
<feature type="transmembrane region" description="Helical" evidence="12">
    <location>
        <begin position="12"/>
        <end position="36"/>
    </location>
</feature>
<organism evidence="15 16">
    <name type="scientific">Nocardia vinacea</name>
    <dbReference type="NCBI Taxonomy" id="96468"/>
    <lineage>
        <taxon>Bacteria</taxon>
        <taxon>Bacillati</taxon>
        <taxon>Actinomycetota</taxon>
        <taxon>Actinomycetes</taxon>
        <taxon>Mycobacteriales</taxon>
        <taxon>Nocardiaceae</taxon>
        <taxon>Nocardia</taxon>
    </lineage>
</organism>
<evidence type="ECO:0000256" key="9">
    <source>
        <dbReference type="ARBA" id="ARBA00023012"/>
    </source>
</evidence>
<evidence type="ECO:0000256" key="4">
    <source>
        <dbReference type="ARBA" id="ARBA00022553"/>
    </source>
</evidence>
<dbReference type="Pfam" id="PF02518">
    <property type="entry name" value="HATPase_c"/>
    <property type="match status" value="1"/>
</dbReference>
<keyword evidence="16" id="KW-1185">Reference proteome</keyword>
<sequence>MRAPKVSLSLRARVALVSGLVAALVAITLGIAYTALLDATGSRQFDETVSTMGVAVVQRFDAPPHAAIPALPPLPPPPLPGPAVSGPVLIGPDGVRTTVAGAPGLVVRLDPDRALVDSAIRRSQLIGIAIGIAGVLLAALLGWFLAGYAARPLRRLATATHGIDTLEQLPPLSGRGAREAEELSDAISRMLARLEAAHGATNRALASARDFAAVCAHELRTPLTAMRTDLEVLATKELPAEQQRAVLADVLLAERQIENTLTDLEQLAVGELTESDAFEPFELCEILDRAVQDARRRHPEVSIDLTECTPTTLTGLPGGVMLIVTNAVANAVQHGHARTITVAARYCDPRTADANPADLNVAGPSPDNPSTAGMSPADAKPADATVTDPSPTHPSTAGTSRIRANSADPSIAGSGPADPSIAGMSPVDANPANPKTSDQHADVRPAIPNTFRHNAADATAGVEIIIDDDGTGIPEALRANAFDRFIKGPGSPGSGLGLALVRQQAELHSGTAELDQSPLGGVRLRVRITASAS</sequence>
<dbReference type="SMART" id="SM00387">
    <property type="entry name" value="HATPase_c"/>
    <property type="match status" value="1"/>
</dbReference>
<dbReference type="InterPro" id="IPR003660">
    <property type="entry name" value="HAMP_dom"/>
</dbReference>
<dbReference type="Proteomes" id="UP001432062">
    <property type="component" value="Chromosome"/>
</dbReference>
<dbReference type="InterPro" id="IPR003594">
    <property type="entry name" value="HATPase_dom"/>
</dbReference>
<keyword evidence="15" id="KW-0547">Nucleotide-binding</keyword>
<evidence type="ECO:0000313" key="16">
    <source>
        <dbReference type="Proteomes" id="UP001432062"/>
    </source>
</evidence>
<evidence type="ECO:0000256" key="6">
    <source>
        <dbReference type="ARBA" id="ARBA00022692"/>
    </source>
</evidence>
<evidence type="ECO:0000256" key="2">
    <source>
        <dbReference type="ARBA" id="ARBA00004236"/>
    </source>
</evidence>
<dbReference type="InterPro" id="IPR036097">
    <property type="entry name" value="HisK_dim/P_sf"/>
</dbReference>
<reference evidence="15" key="1">
    <citation type="submission" date="2022-10" db="EMBL/GenBank/DDBJ databases">
        <title>The complete genomes of actinobacterial strains from the NBC collection.</title>
        <authorList>
            <person name="Joergensen T.S."/>
            <person name="Alvarez Arevalo M."/>
            <person name="Sterndorff E.B."/>
            <person name="Faurdal D."/>
            <person name="Vuksanovic O."/>
            <person name="Mourched A.-S."/>
            <person name="Charusanti P."/>
            <person name="Shaw S."/>
            <person name="Blin K."/>
            <person name="Weber T."/>
        </authorList>
    </citation>
    <scope>NUCLEOTIDE SEQUENCE</scope>
    <source>
        <strain evidence="15">NBC_01482</strain>
    </source>
</reference>
<proteinExistence type="predicted"/>
<dbReference type="RefSeq" id="WP_329405642.1">
    <property type="nucleotide sequence ID" value="NZ_CP109441.1"/>
</dbReference>
<dbReference type="InterPro" id="IPR004358">
    <property type="entry name" value="Sig_transdc_His_kin-like_C"/>
</dbReference>
<keyword evidence="5" id="KW-0808">Transferase</keyword>
<dbReference type="Gene3D" id="6.10.340.10">
    <property type="match status" value="1"/>
</dbReference>
<dbReference type="InterPro" id="IPR036890">
    <property type="entry name" value="HATPase_C_sf"/>
</dbReference>
<comment type="subcellular location">
    <subcellularLocation>
        <location evidence="2">Cell membrane</location>
    </subcellularLocation>
</comment>
<evidence type="ECO:0000256" key="3">
    <source>
        <dbReference type="ARBA" id="ARBA00012438"/>
    </source>
</evidence>
<feature type="domain" description="HAMP" evidence="14">
    <location>
        <begin position="147"/>
        <end position="199"/>
    </location>
</feature>
<keyword evidence="7" id="KW-0418">Kinase</keyword>
<evidence type="ECO:0000259" key="14">
    <source>
        <dbReference type="PROSITE" id="PS50885"/>
    </source>
</evidence>
<dbReference type="PROSITE" id="PS50885">
    <property type="entry name" value="HAMP"/>
    <property type="match status" value="1"/>
</dbReference>
<evidence type="ECO:0000256" key="12">
    <source>
        <dbReference type="SAM" id="Phobius"/>
    </source>
</evidence>
<dbReference type="PRINTS" id="PR00344">
    <property type="entry name" value="BCTRLSENSOR"/>
</dbReference>
<feature type="transmembrane region" description="Helical" evidence="12">
    <location>
        <begin position="125"/>
        <end position="146"/>
    </location>
</feature>
<evidence type="ECO:0000259" key="13">
    <source>
        <dbReference type="PROSITE" id="PS50109"/>
    </source>
</evidence>
<name>A0ABZ1YLE0_9NOCA</name>
<keyword evidence="9" id="KW-0902">Two-component regulatory system</keyword>
<keyword evidence="15" id="KW-0067">ATP-binding</keyword>
<dbReference type="GO" id="GO:0005524">
    <property type="term" value="F:ATP binding"/>
    <property type="evidence" value="ECO:0007669"/>
    <property type="project" value="UniProtKB-KW"/>
</dbReference>
<dbReference type="PANTHER" id="PTHR45436:SF5">
    <property type="entry name" value="SENSOR HISTIDINE KINASE TRCS"/>
    <property type="match status" value="1"/>
</dbReference>